<organism evidence="1">
    <name type="scientific">viral metagenome</name>
    <dbReference type="NCBI Taxonomy" id="1070528"/>
    <lineage>
        <taxon>unclassified sequences</taxon>
        <taxon>metagenomes</taxon>
        <taxon>organismal metagenomes</taxon>
    </lineage>
</organism>
<dbReference type="EMBL" id="MT142825">
    <property type="protein sequence ID" value="QJA89140.1"/>
    <property type="molecule type" value="Genomic_DNA"/>
</dbReference>
<gene>
    <name evidence="1" type="ORF">MM415B02603_0010</name>
</gene>
<protein>
    <submittedName>
        <fullName evidence="1">Uncharacterized protein</fullName>
    </submittedName>
</protein>
<sequence>MSERVHEGQTFKKKLNHDVIGGVAITDLDRLATVPSGTYVQARFSPRGELYTKFDDEITVNSGGSVSVAPPALVVGSVSPLSLEPDGDLRTTVTDAQTTDGGAAPTDVLQVGGRVETVTPNPANNTLTSLSLDSYNGIRARIDRVQGTPGSNLPGEVLMQGQCAESTVPVVGADGAPVRPWYDLYGRPTLRADDLSSASLTATVLNPTPAIVHGPTGNETLTDVGDQTSSKEASLYKLHSFQIVYASYESPAVFRILGSMDNSDFGALALEDNDTTGSTDNLAVTGADALIAAAGTYVIHTKPVKVKWVRLEWSDGGSPPAAAATVNYMGGN</sequence>
<name>A0A6M3L3U6_9ZZZZ</name>
<dbReference type="AlphaFoldDB" id="A0A6M3L3U6"/>
<evidence type="ECO:0000313" key="1">
    <source>
        <dbReference type="EMBL" id="QJA89140.1"/>
    </source>
</evidence>
<reference evidence="1" key="1">
    <citation type="submission" date="2020-03" db="EMBL/GenBank/DDBJ databases">
        <title>The deep terrestrial virosphere.</title>
        <authorList>
            <person name="Holmfeldt K."/>
            <person name="Nilsson E."/>
            <person name="Simone D."/>
            <person name="Lopez-Fernandez M."/>
            <person name="Wu X."/>
            <person name="de Brujin I."/>
            <person name="Lundin D."/>
            <person name="Andersson A."/>
            <person name="Bertilsson S."/>
            <person name="Dopson M."/>
        </authorList>
    </citation>
    <scope>NUCLEOTIDE SEQUENCE</scope>
    <source>
        <strain evidence="1">MM415B02603</strain>
    </source>
</reference>
<accession>A0A6M3L3U6</accession>
<proteinExistence type="predicted"/>